<gene>
    <name evidence="1" type="ORF">PILCRDRAFT_15726</name>
</gene>
<evidence type="ECO:0000313" key="2">
    <source>
        <dbReference type="Proteomes" id="UP000054166"/>
    </source>
</evidence>
<accession>A0A0C3B6B9</accession>
<dbReference type="AlphaFoldDB" id="A0A0C3B6B9"/>
<reference evidence="2" key="2">
    <citation type="submission" date="2015-01" db="EMBL/GenBank/DDBJ databases">
        <title>Evolutionary Origins and Diversification of the Mycorrhizal Mutualists.</title>
        <authorList>
            <consortium name="DOE Joint Genome Institute"/>
            <consortium name="Mycorrhizal Genomics Consortium"/>
            <person name="Kohler A."/>
            <person name="Kuo A."/>
            <person name="Nagy L.G."/>
            <person name="Floudas D."/>
            <person name="Copeland A."/>
            <person name="Barry K.W."/>
            <person name="Cichocki N."/>
            <person name="Veneault-Fourrey C."/>
            <person name="LaButti K."/>
            <person name="Lindquist E.A."/>
            <person name="Lipzen A."/>
            <person name="Lundell T."/>
            <person name="Morin E."/>
            <person name="Murat C."/>
            <person name="Riley R."/>
            <person name="Ohm R."/>
            <person name="Sun H."/>
            <person name="Tunlid A."/>
            <person name="Henrissat B."/>
            <person name="Grigoriev I.V."/>
            <person name="Hibbett D.S."/>
            <person name="Martin F."/>
        </authorList>
    </citation>
    <scope>NUCLEOTIDE SEQUENCE [LARGE SCALE GENOMIC DNA]</scope>
    <source>
        <strain evidence="2">F 1598</strain>
    </source>
</reference>
<reference evidence="1 2" key="1">
    <citation type="submission" date="2014-04" db="EMBL/GenBank/DDBJ databases">
        <authorList>
            <consortium name="DOE Joint Genome Institute"/>
            <person name="Kuo A."/>
            <person name="Tarkka M."/>
            <person name="Buscot F."/>
            <person name="Kohler A."/>
            <person name="Nagy L.G."/>
            <person name="Floudas D."/>
            <person name="Copeland A."/>
            <person name="Barry K.W."/>
            <person name="Cichocki N."/>
            <person name="Veneault-Fourrey C."/>
            <person name="LaButti K."/>
            <person name="Lindquist E.A."/>
            <person name="Lipzen A."/>
            <person name="Lundell T."/>
            <person name="Morin E."/>
            <person name="Murat C."/>
            <person name="Sun H."/>
            <person name="Tunlid A."/>
            <person name="Henrissat B."/>
            <person name="Grigoriev I.V."/>
            <person name="Hibbett D.S."/>
            <person name="Martin F."/>
            <person name="Nordberg H.P."/>
            <person name="Cantor M.N."/>
            <person name="Hua S.X."/>
        </authorList>
    </citation>
    <scope>NUCLEOTIDE SEQUENCE [LARGE SCALE GENOMIC DNA]</scope>
    <source>
        <strain evidence="1 2">F 1598</strain>
    </source>
</reference>
<dbReference type="Proteomes" id="UP000054166">
    <property type="component" value="Unassembled WGS sequence"/>
</dbReference>
<dbReference type="EMBL" id="KN833103">
    <property type="protein sequence ID" value="KIM72877.1"/>
    <property type="molecule type" value="Genomic_DNA"/>
</dbReference>
<proteinExistence type="predicted"/>
<name>A0A0C3B6B9_PILCF</name>
<dbReference type="InParanoid" id="A0A0C3B6B9"/>
<dbReference type="HOGENOM" id="CLU_2655385_0_0_1"/>
<keyword evidence="2" id="KW-1185">Reference proteome</keyword>
<evidence type="ECO:0000313" key="1">
    <source>
        <dbReference type="EMBL" id="KIM72877.1"/>
    </source>
</evidence>
<protein>
    <submittedName>
        <fullName evidence="1">Uncharacterized protein</fullName>
    </submittedName>
</protein>
<sequence length="76" mass="8887">MLPPLKETSQNKQVITKLGNCLIQACFTLRDLIIKSTHDKVNISNIIDLAYAVIRKTEFKPMVQMYMYLAFLHWML</sequence>
<organism evidence="1 2">
    <name type="scientific">Piloderma croceum (strain F 1598)</name>
    <dbReference type="NCBI Taxonomy" id="765440"/>
    <lineage>
        <taxon>Eukaryota</taxon>
        <taxon>Fungi</taxon>
        <taxon>Dikarya</taxon>
        <taxon>Basidiomycota</taxon>
        <taxon>Agaricomycotina</taxon>
        <taxon>Agaricomycetes</taxon>
        <taxon>Agaricomycetidae</taxon>
        <taxon>Atheliales</taxon>
        <taxon>Atheliaceae</taxon>
        <taxon>Piloderma</taxon>
    </lineage>
</organism>